<evidence type="ECO:0000313" key="4">
    <source>
        <dbReference type="Proteomes" id="UP000007058"/>
    </source>
</evidence>
<dbReference type="AlphaFoldDB" id="Q2W2V8"/>
<reference evidence="3 4" key="1">
    <citation type="journal article" date="2005" name="DNA Res.">
        <title>Complete genome sequence of the facultative anaerobic magnetotactic bacterium Magnetospirillum sp. strain AMB-1.</title>
        <authorList>
            <person name="Matsunaga T."/>
            <person name="Okamura Y."/>
            <person name="Fukuda Y."/>
            <person name="Wahyudi A.T."/>
            <person name="Murase Y."/>
            <person name="Takeyama H."/>
        </authorList>
    </citation>
    <scope>NUCLEOTIDE SEQUENCE [LARGE SCALE GENOMIC DNA]</scope>
    <source>
        <strain evidence="4">ATCC 700264 / AMB-1</strain>
    </source>
</reference>
<proteinExistence type="predicted"/>
<dbReference type="PANTHER" id="PTHR35038">
    <property type="entry name" value="DISSIMILATORY SULFITE REDUCTASE SIRA"/>
    <property type="match status" value="1"/>
</dbReference>
<evidence type="ECO:0000256" key="2">
    <source>
        <dbReference type="SAM" id="Phobius"/>
    </source>
</evidence>
<sequence length="305" mass="34109">MPLGAPWEPARAAEADEFGLEEKDPELPGKIKAWNADCLSCHSEAGLKNPPRQGMDMALLAKLLVDHPRFEASDHGKMACKDCHSEAYVPYPHLPNAKAQIKGCEPCHQQPAKAIVPEFKASKHFKDHTAKFTCLSCHDSHTMRKAAKLPSAQAASRQDNHQCLACHDDDRRYLALMKPETRRPEMSKVHDWLPELALHLDHVRCVDCHSPVADMALSHEVQGKDKAVRQCESCHAEQGELGRRLYKPMLIDQPGETDGFANAALLREVYVLGANRNRWIDWGGLGALSLTALVVLVRFVRRRKT</sequence>
<dbReference type="PANTHER" id="PTHR35038:SF8">
    <property type="entry name" value="C-TYPE POLYHEME CYTOCHROME OMCC"/>
    <property type="match status" value="1"/>
</dbReference>
<dbReference type="KEGG" id="mag:amb3013"/>
<organism evidence="3 4">
    <name type="scientific">Paramagnetospirillum magneticum (strain ATCC 700264 / AMB-1)</name>
    <name type="common">Magnetospirillum magneticum</name>
    <dbReference type="NCBI Taxonomy" id="342108"/>
    <lineage>
        <taxon>Bacteria</taxon>
        <taxon>Pseudomonadati</taxon>
        <taxon>Pseudomonadota</taxon>
        <taxon>Alphaproteobacteria</taxon>
        <taxon>Rhodospirillales</taxon>
        <taxon>Magnetospirillaceae</taxon>
        <taxon>Paramagnetospirillum</taxon>
    </lineage>
</organism>
<accession>Q2W2V8</accession>
<keyword evidence="4" id="KW-1185">Reference proteome</keyword>
<keyword evidence="2" id="KW-0812">Transmembrane</keyword>
<evidence type="ECO:0000313" key="3">
    <source>
        <dbReference type="EMBL" id="BAE51817.1"/>
    </source>
</evidence>
<keyword evidence="2" id="KW-1133">Transmembrane helix</keyword>
<dbReference type="InterPro" id="IPR051829">
    <property type="entry name" value="Multiheme_Cytochr_ET"/>
</dbReference>
<dbReference type="HOGENOM" id="CLU_896602_0_0_5"/>
<dbReference type="EMBL" id="AP007255">
    <property type="protein sequence ID" value="BAE51817.1"/>
    <property type="molecule type" value="Genomic_DNA"/>
</dbReference>
<dbReference type="Gene3D" id="3.90.10.10">
    <property type="entry name" value="Cytochrome C3"/>
    <property type="match status" value="1"/>
</dbReference>
<keyword evidence="2" id="KW-0472">Membrane</keyword>
<protein>
    <submittedName>
        <fullName evidence="3">Uncharacterized protein</fullName>
    </submittedName>
</protein>
<dbReference type="SUPFAM" id="SSF48695">
    <property type="entry name" value="Multiheme cytochromes"/>
    <property type="match status" value="1"/>
</dbReference>
<dbReference type="Proteomes" id="UP000007058">
    <property type="component" value="Chromosome"/>
</dbReference>
<feature type="transmembrane region" description="Helical" evidence="2">
    <location>
        <begin position="279"/>
        <end position="300"/>
    </location>
</feature>
<evidence type="ECO:0000256" key="1">
    <source>
        <dbReference type="ARBA" id="ARBA00022729"/>
    </source>
</evidence>
<dbReference type="STRING" id="342108.amb3013"/>
<name>Q2W2V8_PARM1</name>
<gene>
    <name evidence="3" type="ordered locus">amb3013</name>
</gene>
<keyword evidence="1" id="KW-0732">Signal</keyword>
<dbReference type="InterPro" id="IPR036280">
    <property type="entry name" value="Multihaem_cyt_sf"/>
</dbReference>